<dbReference type="GO" id="GO:0003677">
    <property type="term" value="F:DNA binding"/>
    <property type="evidence" value="ECO:0007669"/>
    <property type="project" value="TreeGrafter"/>
</dbReference>
<dbReference type="GO" id="GO:0005634">
    <property type="term" value="C:nucleus"/>
    <property type="evidence" value="ECO:0007669"/>
    <property type="project" value="TreeGrafter"/>
</dbReference>
<accession>A0A3N4K177</accession>
<dbReference type="OrthoDB" id="5422709at2759"/>
<name>A0A3N4K177_9PEZI</name>
<organism evidence="2 3">
    <name type="scientific">Choiromyces venosus 120613-1</name>
    <dbReference type="NCBI Taxonomy" id="1336337"/>
    <lineage>
        <taxon>Eukaryota</taxon>
        <taxon>Fungi</taxon>
        <taxon>Dikarya</taxon>
        <taxon>Ascomycota</taxon>
        <taxon>Pezizomycotina</taxon>
        <taxon>Pezizomycetes</taxon>
        <taxon>Pezizales</taxon>
        <taxon>Tuberaceae</taxon>
        <taxon>Choiromyces</taxon>
    </lineage>
</organism>
<feature type="non-terminal residue" evidence="2">
    <location>
        <position position="1"/>
    </location>
</feature>
<dbReference type="Pfam" id="PF03184">
    <property type="entry name" value="DDE_1"/>
    <property type="match status" value="1"/>
</dbReference>
<protein>
    <submittedName>
        <fullName evidence="2">DDE-domain-containing protein</fullName>
    </submittedName>
</protein>
<dbReference type="Proteomes" id="UP000276215">
    <property type="component" value="Unassembled WGS sequence"/>
</dbReference>
<evidence type="ECO:0000259" key="1">
    <source>
        <dbReference type="Pfam" id="PF03184"/>
    </source>
</evidence>
<evidence type="ECO:0000313" key="3">
    <source>
        <dbReference type="Proteomes" id="UP000276215"/>
    </source>
</evidence>
<feature type="non-terminal residue" evidence="2">
    <location>
        <position position="241"/>
    </location>
</feature>
<dbReference type="AlphaFoldDB" id="A0A3N4K177"/>
<dbReference type="PANTHER" id="PTHR19303">
    <property type="entry name" value="TRANSPOSON"/>
    <property type="match status" value="1"/>
</dbReference>
<proteinExistence type="predicted"/>
<dbReference type="InterPro" id="IPR050863">
    <property type="entry name" value="CenT-Element_Derived"/>
</dbReference>
<feature type="domain" description="DDE-1" evidence="1">
    <location>
        <begin position="54"/>
        <end position="223"/>
    </location>
</feature>
<gene>
    <name evidence="2" type="ORF">L873DRAFT_1939012</name>
</gene>
<dbReference type="STRING" id="1336337.A0A3N4K177"/>
<dbReference type="PANTHER" id="PTHR19303:SF74">
    <property type="entry name" value="POGO TRANSPOSABLE ELEMENT WITH KRAB DOMAIN"/>
    <property type="match status" value="1"/>
</dbReference>
<sequence>VSEYQILPHNTYNINEIGFLLSFGQSERVLQVVRDPRENGHTYNNRDGSCEFITVIEGICADGTALDPTLILKAEEFVAEWFKKVKGVPENILFGHSHNGWTDEKMAKEFLRRNFGSESISAQKAAGQYRLLFLDGHSSHINTGFLEFCISQKIMPYCLPPHTTHCLQPLDVSVFSPYKHQYQKELTRRFESHEYGVSKDNFYEILIVARRASFNCENIKSGFCNTGLVPLDRNIIISKVQ</sequence>
<keyword evidence="3" id="KW-1185">Reference proteome</keyword>
<reference evidence="2 3" key="1">
    <citation type="journal article" date="2018" name="Nat. Ecol. Evol.">
        <title>Pezizomycetes genomes reveal the molecular basis of ectomycorrhizal truffle lifestyle.</title>
        <authorList>
            <person name="Murat C."/>
            <person name="Payen T."/>
            <person name="Noel B."/>
            <person name="Kuo A."/>
            <person name="Morin E."/>
            <person name="Chen J."/>
            <person name="Kohler A."/>
            <person name="Krizsan K."/>
            <person name="Balestrini R."/>
            <person name="Da Silva C."/>
            <person name="Montanini B."/>
            <person name="Hainaut M."/>
            <person name="Levati E."/>
            <person name="Barry K.W."/>
            <person name="Belfiori B."/>
            <person name="Cichocki N."/>
            <person name="Clum A."/>
            <person name="Dockter R.B."/>
            <person name="Fauchery L."/>
            <person name="Guy J."/>
            <person name="Iotti M."/>
            <person name="Le Tacon F."/>
            <person name="Lindquist E.A."/>
            <person name="Lipzen A."/>
            <person name="Malagnac F."/>
            <person name="Mello A."/>
            <person name="Molinier V."/>
            <person name="Miyauchi S."/>
            <person name="Poulain J."/>
            <person name="Riccioni C."/>
            <person name="Rubini A."/>
            <person name="Sitrit Y."/>
            <person name="Splivallo R."/>
            <person name="Traeger S."/>
            <person name="Wang M."/>
            <person name="Zifcakova L."/>
            <person name="Wipf D."/>
            <person name="Zambonelli A."/>
            <person name="Paolocci F."/>
            <person name="Nowrousian M."/>
            <person name="Ottonello S."/>
            <person name="Baldrian P."/>
            <person name="Spatafora J.W."/>
            <person name="Henrissat B."/>
            <person name="Nagy L.G."/>
            <person name="Aury J.M."/>
            <person name="Wincker P."/>
            <person name="Grigoriev I.V."/>
            <person name="Bonfante P."/>
            <person name="Martin F.M."/>
        </authorList>
    </citation>
    <scope>NUCLEOTIDE SEQUENCE [LARGE SCALE GENOMIC DNA]</scope>
    <source>
        <strain evidence="2 3">120613-1</strain>
    </source>
</reference>
<evidence type="ECO:0000313" key="2">
    <source>
        <dbReference type="EMBL" id="RPB04294.1"/>
    </source>
</evidence>
<dbReference type="InterPro" id="IPR004875">
    <property type="entry name" value="DDE_SF_endonuclease_dom"/>
</dbReference>
<dbReference type="EMBL" id="ML120359">
    <property type="protein sequence ID" value="RPB04294.1"/>
    <property type="molecule type" value="Genomic_DNA"/>
</dbReference>